<dbReference type="SUPFAM" id="SSF49354">
    <property type="entry name" value="PapD-like"/>
    <property type="match status" value="1"/>
</dbReference>
<proteinExistence type="predicted"/>
<dbReference type="EMBL" id="AP029265">
    <property type="protein sequence ID" value="BFF97218.1"/>
    <property type="molecule type" value="Genomic_DNA"/>
</dbReference>
<dbReference type="InterPro" id="IPR008962">
    <property type="entry name" value="PapD-like_sf"/>
</dbReference>
<keyword evidence="3" id="KW-1185">Reference proteome</keyword>
<dbReference type="InterPro" id="IPR013783">
    <property type="entry name" value="Ig-like_fold"/>
</dbReference>
<dbReference type="PROSITE" id="PS50202">
    <property type="entry name" value="MSP"/>
    <property type="match status" value="1"/>
</dbReference>
<name>A0AAU9FNT5_DROMD</name>
<dbReference type="Proteomes" id="UP001500889">
    <property type="component" value="Chromosome J"/>
</dbReference>
<dbReference type="Pfam" id="PF00635">
    <property type="entry name" value="Motile_Sperm"/>
    <property type="match status" value="1"/>
</dbReference>
<gene>
    <name evidence="2" type="ORF">DMAD_05678</name>
</gene>
<evidence type="ECO:0000259" key="1">
    <source>
        <dbReference type="PROSITE" id="PS50202"/>
    </source>
</evidence>
<dbReference type="AlphaFoldDB" id="A0AAU9FNT5"/>
<evidence type="ECO:0000313" key="2">
    <source>
        <dbReference type="EMBL" id="BFF97218.1"/>
    </source>
</evidence>
<organism evidence="2 3">
    <name type="scientific">Drosophila madeirensis</name>
    <name type="common">Fruit fly</name>
    <dbReference type="NCBI Taxonomy" id="30013"/>
    <lineage>
        <taxon>Eukaryota</taxon>
        <taxon>Metazoa</taxon>
        <taxon>Ecdysozoa</taxon>
        <taxon>Arthropoda</taxon>
        <taxon>Hexapoda</taxon>
        <taxon>Insecta</taxon>
        <taxon>Pterygota</taxon>
        <taxon>Neoptera</taxon>
        <taxon>Endopterygota</taxon>
        <taxon>Diptera</taxon>
        <taxon>Brachycera</taxon>
        <taxon>Muscomorpha</taxon>
        <taxon>Ephydroidea</taxon>
        <taxon>Drosophilidae</taxon>
        <taxon>Drosophila</taxon>
        <taxon>Sophophora</taxon>
    </lineage>
</organism>
<protein>
    <recommendedName>
        <fullName evidence="1">MSP domain-containing protein</fullName>
    </recommendedName>
</protein>
<accession>A0AAU9FNT5</accession>
<feature type="domain" description="MSP" evidence="1">
    <location>
        <begin position="5"/>
        <end position="122"/>
    </location>
</feature>
<dbReference type="Gene3D" id="2.60.40.10">
    <property type="entry name" value="Immunoglobulins"/>
    <property type="match status" value="1"/>
</dbReference>
<dbReference type="InterPro" id="IPR000535">
    <property type="entry name" value="MSP_dom"/>
</dbReference>
<sequence length="158" mass="17929">MTAKLLKVTPLGPLTFSKENNNTTNISVNNISKVPVLYKLQSTVWGKFKMRPRWGVLLPNEQTQCSITLNQGAELSKRGLDRVLLVCMMAPINSVDMDFTSAFWRHNICYDPMVEKHSFSFQQSKDSLKRQELLETATRPIAPIYWRLIGGSCVSALH</sequence>
<evidence type="ECO:0000313" key="3">
    <source>
        <dbReference type="Proteomes" id="UP001500889"/>
    </source>
</evidence>
<reference evidence="2 3" key="1">
    <citation type="submission" date="2024-02" db="EMBL/GenBank/DDBJ databases">
        <title>A chromosome-level genome assembly of Drosophila madeirensis, a fruit fly species endemic to Madeira island.</title>
        <authorList>
            <person name="Tomihara K."/>
            <person name="Llopart A."/>
            <person name="Yamamoto D."/>
        </authorList>
    </citation>
    <scope>NUCLEOTIDE SEQUENCE [LARGE SCALE GENOMIC DNA]</scope>
    <source>
        <strain evidence="2 3">RF1</strain>
    </source>
</reference>